<protein>
    <submittedName>
        <fullName evidence="1">Uncharacterized protein</fullName>
    </submittedName>
</protein>
<sequence length="422" mass="49780">MFHQDVWSQFFADSEHPQTYRLFWPYKSPQAWAFFRFIIPITSWPFSGTGKARILQRVMQRLRTWSTSWPDIDSALIELWRPAREDIDIHLWEGVKFTLRRFDHVPSLQPHLQTILRSVSPEIALPMCMPHYYRAYTWINLDNLTVDSFFDVETNPKRDELFVELGIPELSQSELPPDREFILRVVTNNLKLDASPKPFNRFTEESRRISEENVPKRTKINFTLFFHIAERLWKENRGLELLDIYRNEWRTYSNFLARNPGTISFIGDERYQLIASFARYINTHLDPPPSPVSLTEAGLRTPPPDVLLTKEGLDFLDFVHNQIIEHKLYDMVRYDCIVYFRARPTSWIIANWVKAMEVIRQNLGSREDYRFVEFPPSEARANSDTQDPKTTFGKFRELRNGISAFIRNALPRRAGSTPDSQA</sequence>
<comment type="caution">
    <text evidence="1">The sequence shown here is derived from an EMBL/GenBank/DDBJ whole genome shotgun (WGS) entry which is preliminary data.</text>
</comment>
<organism evidence="1 2">
    <name type="scientific">Marasmius crinis-equi</name>
    <dbReference type="NCBI Taxonomy" id="585013"/>
    <lineage>
        <taxon>Eukaryota</taxon>
        <taxon>Fungi</taxon>
        <taxon>Dikarya</taxon>
        <taxon>Basidiomycota</taxon>
        <taxon>Agaricomycotina</taxon>
        <taxon>Agaricomycetes</taxon>
        <taxon>Agaricomycetidae</taxon>
        <taxon>Agaricales</taxon>
        <taxon>Marasmiineae</taxon>
        <taxon>Marasmiaceae</taxon>
        <taxon>Marasmius</taxon>
    </lineage>
</organism>
<accession>A0ABR3EL67</accession>
<keyword evidence="2" id="KW-1185">Reference proteome</keyword>
<dbReference type="Proteomes" id="UP001465976">
    <property type="component" value="Unassembled WGS sequence"/>
</dbReference>
<name>A0ABR3EL67_9AGAR</name>
<proteinExistence type="predicted"/>
<gene>
    <name evidence="1" type="ORF">V5O48_018428</name>
</gene>
<evidence type="ECO:0000313" key="1">
    <source>
        <dbReference type="EMBL" id="KAL0563637.1"/>
    </source>
</evidence>
<dbReference type="EMBL" id="JBAHYK010003327">
    <property type="protein sequence ID" value="KAL0563637.1"/>
    <property type="molecule type" value="Genomic_DNA"/>
</dbReference>
<evidence type="ECO:0000313" key="2">
    <source>
        <dbReference type="Proteomes" id="UP001465976"/>
    </source>
</evidence>
<reference evidence="1 2" key="1">
    <citation type="submission" date="2024-02" db="EMBL/GenBank/DDBJ databases">
        <title>A draft genome for the cacao thread blight pathogen Marasmius crinis-equi.</title>
        <authorList>
            <person name="Cohen S.P."/>
            <person name="Baruah I.K."/>
            <person name="Amoako-Attah I."/>
            <person name="Bukari Y."/>
            <person name="Meinhardt L.W."/>
            <person name="Bailey B.A."/>
        </authorList>
    </citation>
    <scope>NUCLEOTIDE SEQUENCE [LARGE SCALE GENOMIC DNA]</scope>
    <source>
        <strain evidence="1 2">GH-76</strain>
    </source>
</reference>